<evidence type="ECO:0000313" key="7">
    <source>
        <dbReference type="Proteomes" id="UP000288388"/>
    </source>
</evidence>
<dbReference type="GO" id="GO:1901982">
    <property type="term" value="F:maltose binding"/>
    <property type="evidence" value="ECO:0007669"/>
    <property type="project" value="TreeGrafter"/>
</dbReference>
<dbReference type="PANTHER" id="PTHR30061:SF50">
    <property type="entry name" value="MALTOSE_MALTODEXTRIN-BINDING PERIPLASMIC PROTEIN"/>
    <property type="match status" value="1"/>
</dbReference>
<name>A0A437ULR6_ENTAV</name>
<feature type="chain" id="PRO_5038581147" evidence="4">
    <location>
        <begin position="20"/>
        <end position="434"/>
    </location>
</feature>
<sequence length="434" mass="48442">MKRKLISIGFALTVLLTLAACGNKGGDSAKEDGKTTIDFAIHVANPADQEPAFNAVVEAFKKENPEIDINLEGKEQSEHVKNMKMRSQSDKLPDIFWMLPASAKELQEAGVLADLSDFLKDNKDIKDSFDGRENMIDPFKDGKNQYGMPYQPLVTGLYYNKKVLSDNGFEKPETFEDLMKIAKTLDEKDIVTISKGAKDSYSVWAFLIMLSRYGYLDKVDDILAGKEKYNNKDFIHYYEKIAELRDAGAFPKNVSTQSYFQAVEQFTTGKSAMLDSGSWDAQKIESSDVGSDVGFWWGPTFNDGVGNQYLSSIVPSAPLVVSKAAFEDKDKKAAIEKFLAFYYGQEGIQIMVDNKIPPMTNISVEVDEKESPVFADIINNMEDSKWTSQENQPDLVVSESIGNAMYDSIYGVIVGNYTPEEAAKVVQNRIDDTK</sequence>
<evidence type="ECO:0000313" key="6">
    <source>
        <dbReference type="EMBL" id="RVU94508.1"/>
    </source>
</evidence>
<dbReference type="GO" id="GO:0015768">
    <property type="term" value="P:maltose transport"/>
    <property type="evidence" value="ECO:0007669"/>
    <property type="project" value="TreeGrafter"/>
</dbReference>
<dbReference type="SUPFAM" id="SSF53850">
    <property type="entry name" value="Periplasmic binding protein-like II"/>
    <property type="match status" value="1"/>
</dbReference>
<gene>
    <name evidence="6" type="ORF">EK398_06415</name>
    <name evidence="5" type="ORF">P7D43_16545</name>
</gene>
<comment type="similarity">
    <text evidence="1">Belongs to the bacterial solute-binding protein 1 family.</text>
</comment>
<dbReference type="PROSITE" id="PS51257">
    <property type="entry name" value="PROKAR_LIPOPROTEIN"/>
    <property type="match status" value="1"/>
</dbReference>
<feature type="signal peptide" evidence="4">
    <location>
        <begin position="1"/>
        <end position="19"/>
    </location>
</feature>
<dbReference type="AlphaFoldDB" id="A0A437ULR6"/>
<dbReference type="GO" id="GO:0055052">
    <property type="term" value="C:ATP-binding cassette (ABC) transporter complex, substrate-binding subunit-containing"/>
    <property type="evidence" value="ECO:0007669"/>
    <property type="project" value="TreeGrafter"/>
</dbReference>
<protein>
    <submittedName>
        <fullName evidence="6">Extracellular solute-binding protein</fullName>
    </submittedName>
</protein>
<proteinExistence type="inferred from homology"/>
<dbReference type="Gene3D" id="3.40.190.10">
    <property type="entry name" value="Periplasmic binding protein-like II"/>
    <property type="match status" value="2"/>
</dbReference>
<dbReference type="RefSeq" id="WP_070621308.1">
    <property type="nucleotide sequence ID" value="NZ_CABGUH010000043.1"/>
</dbReference>
<accession>A0A437ULR6</accession>
<comment type="caution">
    <text evidence="6">The sequence shown here is derived from an EMBL/GenBank/DDBJ whole genome shotgun (WGS) entry which is preliminary data.</text>
</comment>
<organism evidence="6 7">
    <name type="scientific">Enterococcus avium</name>
    <name type="common">Streptococcus avium</name>
    <dbReference type="NCBI Taxonomy" id="33945"/>
    <lineage>
        <taxon>Bacteria</taxon>
        <taxon>Bacillati</taxon>
        <taxon>Bacillota</taxon>
        <taxon>Bacilli</taxon>
        <taxon>Lactobacillales</taxon>
        <taxon>Enterococcaceae</taxon>
        <taxon>Enterococcus</taxon>
    </lineage>
</organism>
<dbReference type="Proteomes" id="UP000288388">
    <property type="component" value="Unassembled WGS sequence"/>
</dbReference>
<dbReference type="EMBL" id="JARPWH010000073">
    <property type="protein sequence ID" value="MDT2403977.1"/>
    <property type="molecule type" value="Genomic_DNA"/>
</dbReference>
<dbReference type="Pfam" id="PF01547">
    <property type="entry name" value="SBP_bac_1"/>
    <property type="match status" value="1"/>
</dbReference>
<dbReference type="EMBL" id="RYZS01000001">
    <property type="protein sequence ID" value="RVU94508.1"/>
    <property type="molecule type" value="Genomic_DNA"/>
</dbReference>
<evidence type="ECO:0000256" key="1">
    <source>
        <dbReference type="ARBA" id="ARBA00008520"/>
    </source>
</evidence>
<evidence type="ECO:0000256" key="3">
    <source>
        <dbReference type="ARBA" id="ARBA00022729"/>
    </source>
</evidence>
<evidence type="ECO:0000256" key="4">
    <source>
        <dbReference type="SAM" id="SignalP"/>
    </source>
</evidence>
<evidence type="ECO:0000313" key="5">
    <source>
        <dbReference type="EMBL" id="MDT2403977.1"/>
    </source>
</evidence>
<keyword evidence="3 4" id="KW-0732">Signal</keyword>
<keyword evidence="2" id="KW-0813">Transport</keyword>
<dbReference type="GO" id="GO:0042956">
    <property type="term" value="P:maltodextrin transmembrane transport"/>
    <property type="evidence" value="ECO:0007669"/>
    <property type="project" value="TreeGrafter"/>
</dbReference>
<dbReference type="PANTHER" id="PTHR30061">
    <property type="entry name" value="MALTOSE-BINDING PERIPLASMIC PROTEIN"/>
    <property type="match status" value="1"/>
</dbReference>
<reference evidence="5" key="2">
    <citation type="submission" date="2023-03" db="EMBL/GenBank/DDBJ databases">
        <authorList>
            <person name="Shen W."/>
            <person name="Cai J."/>
        </authorList>
    </citation>
    <scope>NUCLEOTIDE SEQUENCE</scope>
    <source>
        <strain evidence="5">P33-2</strain>
    </source>
</reference>
<evidence type="ECO:0000256" key="2">
    <source>
        <dbReference type="ARBA" id="ARBA00022448"/>
    </source>
</evidence>
<dbReference type="InterPro" id="IPR006059">
    <property type="entry name" value="SBP"/>
</dbReference>
<reference evidence="6 7" key="1">
    <citation type="submission" date="2018-12" db="EMBL/GenBank/DDBJ databases">
        <title>A novel vanA-carrying plasmid in a clinical isolate of Enterococcus avium.</title>
        <authorList>
            <person name="Bernasconi O.J."/>
            <person name="Luzzaro F."/>
            <person name="Endimiani A."/>
        </authorList>
    </citation>
    <scope>NUCLEOTIDE SEQUENCE [LARGE SCALE GENOMIC DNA]</scope>
    <source>
        <strain evidence="6 7">LC0559/18</strain>
    </source>
</reference>
<dbReference type="Proteomes" id="UP001260773">
    <property type="component" value="Unassembled WGS sequence"/>
</dbReference>